<keyword evidence="8" id="KW-0963">Cytoplasm</keyword>
<evidence type="ECO:0000259" key="11">
    <source>
        <dbReference type="Pfam" id="PF08264"/>
    </source>
</evidence>
<organism evidence="14 15">
    <name type="scientific">Clostridium brassicae</name>
    <dbReference type="NCBI Taxonomy" id="2999072"/>
    <lineage>
        <taxon>Bacteria</taxon>
        <taxon>Bacillati</taxon>
        <taxon>Bacillota</taxon>
        <taxon>Clostridia</taxon>
        <taxon>Eubacteriales</taxon>
        <taxon>Clostridiaceae</taxon>
        <taxon>Clostridium</taxon>
    </lineage>
</organism>
<evidence type="ECO:0000256" key="1">
    <source>
        <dbReference type="ARBA" id="ARBA00005594"/>
    </source>
</evidence>
<dbReference type="Proteomes" id="UP001144612">
    <property type="component" value="Unassembled WGS sequence"/>
</dbReference>
<comment type="subcellular location">
    <subcellularLocation>
        <location evidence="8">Cytoplasm</location>
    </subcellularLocation>
</comment>
<keyword evidence="4 8" id="KW-0067">ATP-binding</keyword>
<dbReference type="EC" id="6.1.1.4" evidence="8"/>
<dbReference type="RefSeq" id="WP_268061349.1">
    <property type="nucleotide sequence ID" value="NZ_JAPQFJ010000009.1"/>
</dbReference>
<evidence type="ECO:0000259" key="12">
    <source>
        <dbReference type="Pfam" id="PF09334"/>
    </source>
</evidence>
<dbReference type="CDD" id="cd07958">
    <property type="entry name" value="Anticodon_Ia_Leu_BEm"/>
    <property type="match status" value="1"/>
</dbReference>
<evidence type="ECO:0000256" key="2">
    <source>
        <dbReference type="ARBA" id="ARBA00022598"/>
    </source>
</evidence>
<evidence type="ECO:0000256" key="7">
    <source>
        <dbReference type="ARBA" id="ARBA00047469"/>
    </source>
</evidence>
<dbReference type="InterPro" id="IPR013155">
    <property type="entry name" value="M/V/L/I-tRNA-synth_anticd-bd"/>
</dbReference>
<evidence type="ECO:0000256" key="4">
    <source>
        <dbReference type="ARBA" id="ARBA00022840"/>
    </source>
</evidence>
<dbReference type="CDD" id="cd00812">
    <property type="entry name" value="LeuRS_core"/>
    <property type="match status" value="1"/>
</dbReference>
<dbReference type="NCBIfam" id="TIGR00396">
    <property type="entry name" value="leuS_bact"/>
    <property type="match status" value="1"/>
</dbReference>
<keyword evidence="5 8" id="KW-0648">Protein biosynthesis</keyword>
<name>A0ABT4D9D6_9CLOT</name>
<evidence type="ECO:0000313" key="15">
    <source>
        <dbReference type="Proteomes" id="UP001144612"/>
    </source>
</evidence>
<comment type="catalytic activity">
    <reaction evidence="7 8">
        <text>tRNA(Leu) + L-leucine + ATP = L-leucyl-tRNA(Leu) + AMP + diphosphate</text>
        <dbReference type="Rhea" id="RHEA:11688"/>
        <dbReference type="Rhea" id="RHEA-COMP:9613"/>
        <dbReference type="Rhea" id="RHEA-COMP:9622"/>
        <dbReference type="ChEBI" id="CHEBI:30616"/>
        <dbReference type="ChEBI" id="CHEBI:33019"/>
        <dbReference type="ChEBI" id="CHEBI:57427"/>
        <dbReference type="ChEBI" id="CHEBI:78442"/>
        <dbReference type="ChEBI" id="CHEBI:78494"/>
        <dbReference type="ChEBI" id="CHEBI:456215"/>
        <dbReference type="EC" id="6.1.1.4"/>
    </reaction>
</comment>
<feature type="domain" description="Methionyl/Leucyl tRNA synthetase" evidence="12">
    <location>
        <begin position="40"/>
        <end position="186"/>
    </location>
</feature>
<evidence type="ECO:0000256" key="3">
    <source>
        <dbReference type="ARBA" id="ARBA00022741"/>
    </source>
</evidence>
<dbReference type="Gene3D" id="3.40.50.620">
    <property type="entry name" value="HUPs"/>
    <property type="match status" value="2"/>
</dbReference>
<dbReference type="InterPro" id="IPR002302">
    <property type="entry name" value="Leu-tRNA-ligase"/>
</dbReference>
<evidence type="ECO:0000259" key="13">
    <source>
        <dbReference type="Pfam" id="PF13603"/>
    </source>
</evidence>
<dbReference type="PANTHER" id="PTHR43740">
    <property type="entry name" value="LEUCYL-TRNA SYNTHETASE"/>
    <property type="match status" value="1"/>
</dbReference>
<dbReference type="SUPFAM" id="SSF52374">
    <property type="entry name" value="Nucleotidylyl transferase"/>
    <property type="match status" value="1"/>
</dbReference>
<keyword evidence="10" id="KW-0175">Coiled coil</keyword>
<feature type="short sequence motif" description="'KMSKS' region" evidence="8">
    <location>
        <begin position="576"/>
        <end position="580"/>
    </location>
</feature>
<accession>A0ABT4D9D6</accession>
<sequence>MSNYGTSIDRKWQDKWEDSKLYKFDENAKGEKLYVLEMFSYPSGAKLHAGHWFNYGPTDSWARFKRMKGYNVFQPMGFDAFGLPAENYAIKTGIHPNDSTMQNIKNMEEQLRAMGAMFNWENEVVTCFPDYYKWTQWLFLKLYEKGLAYRKKAPVNWCPSCNTVLANEQVIEGLCERCESEVQKKDLTQWFFKITDYADELLDKIDTLDWPEKTKSMQKHWIGRSKGAEVTFKIDNSDISFDVFTTRVDTLNGVTYVVLAPESPYVDNLTTNEYKAKVEEYKDLAAKQSEIERQSTTREKTGVFTGSYAINPVNGKKVPVWVGDYVLATYGTGCVMAVPAHDERDFQFATKFNLPIERVIKSKNNSDDTLPFTEYGVLVNSGEFDGLTTEDAKEAIVKSLEEKGLGRWKVNFRLRDWLVSRQRYWGAPIPVVYCDKCGIVPVPESQLPVELPYDIEFTPDGKSPLSKSEDFLNTTCPKCGGHAVRESDTLDTFVCSSWYYLRYVDNKNTEKAFDIDKVNSLLPVDKYVGGPEHACMHLLYARFITKALRDMGYLKFDEPFTSLTHQGLILGPDGLKMSKSKGNTIAPDDYIKEFGADVFRMYLMFGFAYTEGGAWSDDGIKSMARFVDRSERILQECREEISNKENTKTSMDKTEKELNYARHYAIKHVTEDTEKLQFNTAIARIMEFTNSLSKYLNDENNKNISFLEETLIDYIKLLAPFAPHFAEEQWELLGKNFSVFNESWPTLDPKALIKDEVEIAIQISGKIRARINIPTNLTDDEIKEIALNDKTIKDHLEGKNIIKVIVVKGKLVNIVAK</sequence>
<gene>
    <name evidence="8 14" type="primary">leuS</name>
    <name evidence="14" type="ORF">OW729_09955</name>
</gene>
<evidence type="ECO:0000256" key="6">
    <source>
        <dbReference type="ARBA" id="ARBA00023146"/>
    </source>
</evidence>
<dbReference type="SUPFAM" id="SSF50677">
    <property type="entry name" value="ValRS/IleRS/LeuRS editing domain"/>
    <property type="match status" value="1"/>
</dbReference>
<dbReference type="InterPro" id="IPR015413">
    <property type="entry name" value="Methionyl/Leucyl_tRNA_Synth"/>
</dbReference>
<feature type="domain" description="Methionyl/Leucyl tRNA synthetase" evidence="12">
    <location>
        <begin position="572"/>
        <end position="606"/>
    </location>
</feature>
<evidence type="ECO:0000256" key="5">
    <source>
        <dbReference type="ARBA" id="ARBA00022917"/>
    </source>
</evidence>
<dbReference type="InterPro" id="IPR025709">
    <property type="entry name" value="Leu_tRNA-synth_edit"/>
</dbReference>
<dbReference type="Gene3D" id="1.10.730.10">
    <property type="entry name" value="Isoleucyl-tRNA Synthetase, Domain 1"/>
    <property type="match status" value="2"/>
</dbReference>
<comment type="similarity">
    <text evidence="1 8 9">Belongs to the class-I aminoacyl-tRNA synthetase family.</text>
</comment>
<feature type="domain" description="Leucyl-tRNA synthetase editing" evidence="13">
    <location>
        <begin position="219"/>
        <end position="400"/>
    </location>
</feature>
<dbReference type="InterPro" id="IPR014729">
    <property type="entry name" value="Rossmann-like_a/b/a_fold"/>
</dbReference>
<reference evidence="14" key="1">
    <citation type="submission" date="2022-12" db="EMBL/GenBank/DDBJ databases">
        <title>Clostridium sp. nov., isolated from industrial wastewater.</title>
        <authorList>
            <person name="Jiayan W."/>
        </authorList>
    </citation>
    <scope>NUCLEOTIDE SEQUENCE</scope>
    <source>
        <strain evidence="14">ZC22-4</strain>
    </source>
</reference>
<dbReference type="GO" id="GO:0004823">
    <property type="term" value="F:leucine-tRNA ligase activity"/>
    <property type="evidence" value="ECO:0007669"/>
    <property type="project" value="UniProtKB-EC"/>
</dbReference>
<feature type="domain" description="Methionyl/Valyl/Leucyl/Isoleucyl-tRNA synthetase anticodon-binding" evidence="11">
    <location>
        <begin position="662"/>
        <end position="779"/>
    </location>
</feature>
<comment type="caution">
    <text evidence="14">The sequence shown here is derived from an EMBL/GenBank/DDBJ whole genome shotgun (WGS) entry which is preliminary data.</text>
</comment>
<dbReference type="Pfam" id="PF13603">
    <property type="entry name" value="tRNA-synt_1_2"/>
    <property type="match status" value="1"/>
</dbReference>
<dbReference type="Gene3D" id="3.10.20.590">
    <property type="match status" value="1"/>
</dbReference>
<dbReference type="PANTHER" id="PTHR43740:SF2">
    <property type="entry name" value="LEUCINE--TRNA LIGASE, MITOCHONDRIAL"/>
    <property type="match status" value="1"/>
</dbReference>
<keyword evidence="15" id="KW-1185">Reference proteome</keyword>
<comment type="caution">
    <text evidence="8">Lacks conserved residue(s) required for the propagation of feature annotation.</text>
</comment>
<dbReference type="Pfam" id="PF09334">
    <property type="entry name" value="tRNA-synt_1g"/>
    <property type="match status" value="2"/>
</dbReference>
<dbReference type="SUPFAM" id="SSF47323">
    <property type="entry name" value="Anticodon-binding domain of a subclass of class I aminoacyl-tRNA synthetases"/>
    <property type="match status" value="1"/>
</dbReference>
<evidence type="ECO:0000256" key="8">
    <source>
        <dbReference type="HAMAP-Rule" id="MF_00049"/>
    </source>
</evidence>
<dbReference type="InterPro" id="IPR009008">
    <property type="entry name" value="Val/Leu/Ile-tRNA-synth_edit"/>
</dbReference>
<dbReference type="HAMAP" id="MF_00049_B">
    <property type="entry name" value="Leu_tRNA_synth_B"/>
    <property type="match status" value="1"/>
</dbReference>
<evidence type="ECO:0000313" key="14">
    <source>
        <dbReference type="EMBL" id="MCY6958927.1"/>
    </source>
</evidence>
<evidence type="ECO:0000256" key="10">
    <source>
        <dbReference type="SAM" id="Coils"/>
    </source>
</evidence>
<dbReference type="Pfam" id="PF08264">
    <property type="entry name" value="Anticodon_1"/>
    <property type="match status" value="1"/>
</dbReference>
<protein>
    <recommendedName>
        <fullName evidence="8">Leucine--tRNA ligase</fullName>
        <ecNumber evidence="8">6.1.1.4</ecNumber>
    </recommendedName>
    <alternativeName>
        <fullName evidence="8">Leucyl-tRNA synthetase</fullName>
        <shortName evidence="8">LeuRS</shortName>
    </alternativeName>
</protein>
<keyword evidence="6 8" id="KW-0030">Aminoacyl-tRNA synthetase</keyword>
<evidence type="ECO:0000256" key="9">
    <source>
        <dbReference type="RuleBase" id="RU363039"/>
    </source>
</evidence>
<proteinExistence type="inferred from homology"/>
<feature type="coiled-coil region" evidence="10">
    <location>
        <begin position="627"/>
        <end position="654"/>
    </location>
</feature>
<keyword evidence="3 8" id="KW-0547">Nucleotide-binding</keyword>
<dbReference type="EMBL" id="JAPQFJ010000009">
    <property type="protein sequence ID" value="MCY6958927.1"/>
    <property type="molecule type" value="Genomic_DNA"/>
</dbReference>
<feature type="binding site" evidence="8">
    <location>
        <position position="579"/>
    </location>
    <ligand>
        <name>ATP</name>
        <dbReference type="ChEBI" id="CHEBI:30616"/>
    </ligand>
</feature>
<keyword evidence="2 8" id="KW-0436">Ligase</keyword>
<dbReference type="InterPro" id="IPR009080">
    <property type="entry name" value="tRNAsynth_Ia_anticodon-bd"/>
</dbReference>
<dbReference type="PRINTS" id="PR00985">
    <property type="entry name" value="TRNASYNTHLEU"/>
</dbReference>